<comment type="caution">
    <text evidence="2">The sequence shown here is derived from an EMBL/GenBank/DDBJ whole genome shotgun (WGS) entry which is preliminary data.</text>
</comment>
<proteinExistence type="predicted"/>
<dbReference type="InterPro" id="IPR032675">
    <property type="entry name" value="LRR_dom_sf"/>
</dbReference>
<feature type="region of interest" description="Disordered" evidence="1">
    <location>
        <begin position="445"/>
        <end position="469"/>
    </location>
</feature>
<dbReference type="PROSITE" id="PS51450">
    <property type="entry name" value="LRR"/>
    <property type="match status" value="1"/>
</dbReference>
<feature type="compositionally biased region" description="Polar residues" evidence="1">
    <location>
        <begin position="212"/>
        <end position="223"/>
    </location>
</feature>
<protein>
    <submittedName>
        <fullName evidence="2">Uncharacterized protein</fullName>
    </submittedName>
</protein>
<gene>
    <name evidence="2" type="ORF">ADUPG1_008786</name>
</gene>
<reference evidence="2" key="1">
    <citation type="submission" date="2022-03" db="EMBL/GenBank/DDBJ databases">
        <title>Draft genome sequence of Aduncisulcus paluster, a free-living microaerophilic Fornicata.</title>
        <authorList>
            <person name="Yuyama I."/>
            <person name="Kume K."/>
            <person name="Tamura T."/>
            <person name="Inagaki Y."/>
            <person name="Hashimoto T."/>
        </authorList>
    </citation>
    <scope>NUCLEOTIDE SEQUENCE</scope>
    <source>
        <strain evidence="2">NY0171</strain>
    </source>
</reference>
<dbReference type="Proteomes" id="UP001057375">
    <property type="component" value="Unassembled WGS sequence"/>
</dbReference>
<keyword evidence="3" id="KW-1185">Reference proteome</keyword>
<dbReference type="InterPro" id="IPR001611">
    <property type="entry name" value="Leu-rich_rpt"/>
</dbReference>
<feature type="region of interest" description="Disordered" evidence="1">
    <location>
        <begin position="201"/>
        <end position="223"/>
    </location>
</feature>
<dbReference type="SUPFAM" id="SSF52047">
    <property type="entry name" value="RNI-like"/>
    <property type="match status" value="1"/>
</dbReference>
<feature type="compositionally biased region" description="Basic and acidic residues" evidence="1">
    <location>
        <begin position="201"/>
        <end position="211"/>
    </location>
</feature>
<evidence type="ECO:0000313" key="3">
    <source>
        <dbReference type="Proteomes" id="UP001057375"/>
    </source>
</evidence>
<feature type="region of interest" description="Disordered" evidence="1">
    <location>
        <begin position="151"/>
        <end position="174"/>
    </location>
</feature>
<dbReference type="EMBL" id="BQXS01011041">
    <property type="protein sequence ID" value="GKT35677.1"/>
    <property type="molecule type" value="Genomic_DNA"/>
</dbReference>
<organism evidence="2 3">
    <name type="scientific">Aduncisulcus paluster</name>
    <dbReference type="NCBI Taxonomy" id="2918883"/>
    <lineage>
        <taxon>Eukaryota</taxon>
        <taxon>Metamonada</taxon>
        <taxon>Carpediemonas-like organisms</taxon>
        <taxon>Aduncisulcus</taxon>
    </lineage>
</organism>
<evidence type="ECO:0000313" key="2">
    <source>
        <dbReference type="EMBL" id="GKT35677.1"/>
    </source>
</evidence>
<dbReference type="Gene3D" id="3.80.10.10">
    <property type="entry name" value="Ribonuclease Inhibitor"/>
    <property type="match status" value="1"/>
</dbReference>
<accession>A0ABQ5KT96</accession>
<name>A0ABQ5KT96_9EUKA</name>
<evidence type="ECO:0000256" key="1">
    <source>
        <dbReference type="SAM" id="MobiDB-lite"/>
    </source>
</evidence>
<sequence length="493" mass="55626">MDPTHDSCVSDQQSQSKILITSERLHRDLKHLDKQKYSSGINRQKLLRILKSWNKEHFPIGETATTPEDWRIIDGSNLKWILKEREKRRQDIEEVHSTRLSVQRKANKSTASKIKPLPIDKSLTDSRMEHIFRVEYSKLLDREKERTRLKSREKLHIQGDSSDNQIWPDGTDDSRVSGFDSSIPIIEFSDSSMAIEASKEIDDTESYKQDNDSSNPCHTDTDVTTSKNVMTFGHDNKAILFHPLHNPTLQKDLSLCLQDVKHTTPQLSSHKSPHPILRLVDRPPTPPLVPQVFSSLSLALSNLKIAILSHCSLTSIPIIRSPSLIWLDVSDNLIHDICICGETPCMCLSWQEKQKTHKKTQISASAKKISPLVTEGKSTIVNQETSDDEPPMFPPLSSPNPPFLPSSLPMSSLRVLLLHRNKIGSIREVEKLSSLTKLSCLSLSSNPLSRSHLHSTKKPMPNLSSLSKQQHISISRPLPVLAYRRASSFASSE</sequence>